<reference evidence="3" key="2">
    <citation type="submission" date="2007-04" db="EMBL/GenBank/DDBJ databases">
        <title>The genome of the human body louse.</title>
        <authorList>
            <consortium name="The Human Body Louse Genome Consortium"/>
            <person name="Kirkness E."/>
            <person name="Walenz B."/>
            <person name="Hass B."/>
            <person name="Bruggner R."/>
            <person name="Strausberg R."/>
        </authorList>
    </citation>
    <scope>NUCLEOTIDE SEQUENCE</scope>
    <source>
        <strain evidence="3">USDA</strain>
    </source>
</reference>
<dbReference type="AlphaFoldDB" id="E0VA63"/>
<dbReference type="GeneID" id="8238888"/>
<dbReference type="CTD" id="8238888"/>
<protein>
    <recommendedName>
        <fullName evidence="6">Biogenesis of lysosome-related organelles complex 1 subunit 2</fullName>
    </recommendedName>
</protein>
<dbReference type="GO" id="GO:0043015">
    <property type="term" value="F:gamma-tubulin binding"/>
    <property type="evidence" value="ECO:0007669"/>
    <property type="project" value="TreeGrafter"/>
</dbReference>
<feature type="region of interest" description="Disordered" evidence="2">
    <location>
        <begin position="1"/>
        <end position="37"/>
    </location>
</feature>
<reference evidence="4" key="3">
    <citation type="submission" date="2021-02" db="UniProtKB">
        <authorList>
            <consortium name="EnsemblMetazoa"/>
        </authorList>
    </citation>
    <scope>IDENTIFICATION</scope>
    <source>
        <strain evidence="4">USDA</strain>
    </source>
</reference>
<dbReference type="InParanoid" id="E0VA63"/>
<dbReference type="STRING" id="121224.E0VA63"/>
<accession>E0VA63</accession>
<proteinExistence type="inferred from homology"/>
<dbReference type="GO" id="GO:0016197">
    <property type="term" value="P:endosomal transport"/>
    <property type="evidence" value="ECO:0007669"/>
    <property type="project" value="TreeGrafter"/>
</dbReference>
<dbReference type="GO" id="GO:0099078">
    <property type="term" value="C:BORC complex"/>
    <property type="evidence" value="ECO:0007669"/>
    <property type="project" value="TreeGrafter"/>
</dbReference>
<dbReference type="PANTHER" id="PTHR46479:SF1">
    <property type="entry name" value="BIOGENESIS OF LYSOSOME-RELATED ORGANELLES COMPLEX 1 SUBUNIT 2"/>
    <property type="match status" value="1"/>
</dbReference>
<dbReference type="VEuPathDB" id="VectorBase:PHUM027640"/>
<reference evidence="3" key="1">
    <citation type="submission" date="2007-04" db="EMBL/GenBank/DDBJ databases">
        <title>Annotation of Pediculus humanus corporis strain USDA.</title>
        <authorList>
            <person name="Kirkness E."/>
            <person name="Hannick L."/>
            <person name="Hass B."/>
            <person name="Bruggner R."/>
            <person name="Lawson D."/>
            <person name="Bidwell S."/>
            <person name="Joardar V."/>
            <person name="Caler E."/>
            <person name="Walenz B."/>
            <person name="Inman J."/>
            <person name="Schobel S."/>
            <person name="Galinsky K."/>
            <person name="Amedeo P."/>
            <person name="Strausberg R."/>
        </authorList>
    </citation>
    <scope>NUCLEOTIDE SEQUENCE</scope>
    <source>
        <strain evidence="3">USDA</strain>
    </source>
</reference>
<comment type="similarity">
    <text evidence="1">Belongs to the BLOC1S2 family.</text>
</comment>
<name>E0VA63_PEDHC</name>
<dbReference type="InterPro" id="IPR019269">
    <property type="entry name" value="BLOC1_su2"/>
</dbReference>
<dbReference type="EMBL" id="DS235004">
    <property type="protein sequence ID" value="EEB10269.1"/>
    <property type="molecule type" value="Genomic_DNA"/>
</dbReference>
<dbReference type="GO" id="GO:0032418">
    <property type="term" value="P:lysosome localization"/>
    <property type="evidence" value="ECO:0007669"/>
    <property type="project" value="TreeGrafter"/>
</dbReference>
<evidence type="ECO:0000313" key="4">
    <source>
        <dbReference type="EnsemblMetazoa" id="PHUM027640-PA"/>
    </source>
</evidence>
<dbReference type="EMBL" id="AAZO01000336">
    <property type="status" value="NOT_ANNOTATED_CDS"/>
    <property type="molecule type" value="Genomic_DNA"/>
</dbReference>
<gene>
    <name evidence="4" type="primary">8238888</name>
    <name evidence="3" type="ORF">Phum_PHUM027640</name>
</gene>
<dbReference type="OMA" id="MAYAIDA"/>
<dbReference type="RefSeq" id="XP_002423007.1">
    <property type="nucleotide sequence ID" value="XM_002422962.1"/>
</dbReference>
<dbReference type="OrthoDB" id="244061at2759"/>
<dbReference type="GO" id="GO:0000930">
    <property type="term" value="C:gamma-tubulin complex"/>
    <property type="evidence" value="ECO:0007669"/>
    <property type="project" value="TreeGrafter"/>
</dbReference>
<organism>
    <name type="scientific">Pediculus humanus subsp. corporis</name>
    <name type="common">Body louse</name>
    <dbReference type="NCBI Taxonomy" id="121224"/>
    <lineage>
        <taxon>Eukaryota</taxon>
        <taxon>Metazoa</taxon>
        <taxon>Ecdysozoa</taxon>
        <taxon>Arthropoda</taxon>
        <taxon>Hexapoda</taxon>
        <taxon>Insecta</taxon>
        <taxon>Pterygota</taxon>
        <taxon>Neoptera</taxon>
        <taxon>Paraneoptera</taxon>
        <taxon>Psocodea</taxon>
        <taxon>Troctomorpha</taxon>
        <taxon>Phthiraptera</taxon>
        <taxon>Anoplura</taxon>
        <taxon>Pediculidae</taxon>
        <taxon>Pediculus</taxon>
    </lineage>
</organism>
<evidence type="ECO:0008006" key="6">
    <source>
        <dbReference type="Google" id="ProtNLM"/>
    </source>
</evidence>
<dbReference type="HOGENOM" id="CLU_110820_1_0_1"/>
<dbReference type="EnsemblMetazoa" id="PHUM027640-RA">
    <property type="protein sequence ID" value="PHUM027640-PA"/>
    <property type="gene ID" value="PHUM027640"/>
</dbReference>
<dbReference type="KEGG" id="phu:Phum_PHUM027640"/>
<evidence type="ECO:0000313" key="3">
    <source>
        <dbReference type="EMBL" id="EEB10269.1"/>
    </source>
</evidence>
<evidence type="ECO:0000256" key="2">
    <source>
        <dbReference type="SAM" id="MobiDB-lite"/>
    </source>
</evidence>
<dbReference type="Proteomes" id="UP000009046">
    <property type="component" value="Unassembled WGS sequence"/>
</dbReference>
<evidence type="ECO:0000313" key="5">
    <source>
        <dbReference type="Proteomes" id="UP000009046"/>
    </source>
</evidence>
<dbReference type="PANTHER" id="PTHR46479">
    <property type="entry name" value="BIOGENESIS OF LYSOSOME-RELATED ORGANELLES COMPLEX 1 SUBUNIT 2"/>
    <property type="match status" value="1"/>
</dbReference>
<feature type="compositionally biased region" description="Polar residues" evidence="2">
    <location>
        <begin position="17"/>
        <end position="32"/>
    </location>
</feature>
<evidence type="ECO:0000256" key="1">
    <source>
        <dbReference type="ARBA" id="ARBA00008468"/>
    </source>
</evidence>
<dbReference type="FunCoup" id="E0VA63">
    <property type="interactions" value="25"/>
</dbReference>
<sequence length="149" mass="16927">MSEGLSSGNDKEEKTLDSSPKNGRTLSTSTSGFEPLDPHDPNISLLANKMFQKCAELLLGELTSTQEDYNLLENMNKAVITKYSDMHQVAIKITNSMQEIDTKYKQLRPYLDQIDLIEDSVNKLEQAAYKLDSYSKRLEIVHYDNVSIF</sequence>
<dbReference type="eggNOG" id="KOG4559">
    <property type="taxonomic scope" value="Eukaryota"/>
</dbReference>
<dbReference type="GO" id="GO:0031083">
    <property type="term" value="C:BLOC-1 complex"/>
    <property type="evidence" value="ECO:0007669"/>
    <property type="project" value="TreeGrafter"/>
</dbReference>
<dbReference type="Pfam" id="PF10046">
    <property type="entry name" value="BLOC1_2"/>
    <property type="match status" value="1"/>
</dbReference>
<keyword evidence="5" id="KW-1185">Reference proteome</keyword>